<protein>
    <submittedName>
        <fullName evidence="1">Uncharacterized protein</fullName>
    </submittedName>
</protein>
<reference evidence="1 2" key="1">
    <citation type="submission" date="2014-10" db="EMBL/GenBank/DDBJ databases">
        <title>Genome sequence of Erwinia typographi M043b.</title>
        <authorList>
            <person name="Chan K.-G."/>
            <person name="Tan W.-S."/>
        </authorList>
    </citation>
    <scope>NUCLEOTIDE SEQUENCE [LARGE SCALE GENOMIC DNA]</scope>
    <source>
        <strain evidence="1 2">M043b</strain>
    </source>
</reference>
<dbReference type="Proteomes" id="UP000030351">
    <property type="component" value="Unassembled WGS sequence"/>
</dbReference>
<accession>A0A0A4ABC3</accession>
<dbReference type="eggNOG" id="ENOG50348GY">
    <property type="taxonomic scope" value="Bacteria"/>
</dbReference>
<dbReference type="RefSeq" id="WP_034889283.1">
    <property type="nucleotide sequence ID" value="NZ_JRUQ01000019.1"/>
</dbReference>
<name>A0A0A4ABC3_9GAMM</name>
<dbReference type="AlphaFoldDB" id="A0A0A4ABC3"/>
<comment type="caution">
    <text evidence="1">The sequence shown here is derived from an EMBL/GenBank/DDBJ whole genome shotgun (WGS) entry which is preliminary data.</text>
</comment>
<organism evidence="1 2">
    <name type="scientific">Erwinia typographi</name>
    <dbReference type="NCBI Taxonomy" id="371042"/>
    <lineage>
        <taxon>Bacteria</taxon>
        <taxon>Pseudomonadati</taxon>
        <taxon>Pseudomonadota</taxon>
        <taxon>Gammaproteobacteria</taxon>
        <taxon>Enterobacterales</taxon>
        <taxon>Erwiniaceae</taxon>
        <taxon>Erwinia</taxon>
    </lineage>
</organism>
<keyword evidence="2" id="KW-1185">Reference proteome</keyword>
<gene>
    <name evidence="1" type="ORF">NG99_05775</name>
</gene>
<dbReference type="EMBL" id="JRUQ01000019">
    <property type="protein sequence ID" value="KGT95133.1"/>
    <property type="molecule type" value="Genomic_DNA"/>
</dbReference>
<evidence type="ECO:0000313" key="2">
    <source>
        <dbReference type="Proteomes" id="UP000030351"/>
    </source>
</evidence>
<dbReference type="OrthoDB" id="6522847at2"/>
<proteinExistence type="predicted"/>
<sequence>MLFHDDELGHTIIGEAALSLALGDKDISVETLIEQLSLIAENETSDARLVQITDARNWLKSFRQPGQKYPSAWHWLTEAGSEGEISLSGDVVRFRPDNDDER</sequence>
<evidence type="ECO:0000313" key="1">
    <source>
        <dbReference type="EMBL" id="KGT95133.1"/>
    </source>
</evidence>